<gene>
    <name evidence="1" type="ORF">CEXT_72071</name>
</gene>
<evidence type="ECO:0000313" key="2">
    <source>
        <dbReference type="Proteomes" id="UP001054945"/>
    </source>
</evidence>
<comment type="caution">
    <text evidence="1">The sequence shown here is derived from an EMBL/GenBank/DDBJ whole genome shotgun (WGS) entry which is preliminary data.</text>
</comment>
<sequence length="93" mass="10850">MSSVYFKTTIRIEAIAHVETCRSLSPGCTTRRHVYIAPHLKRYQPGTLRMCRWIESFSSNKLMILGEACCGNIPQQKYYMNLDLVENDHLRKK</sequence>
<name>A0AAV4NDW8_CAEEX</name>
<organism evidence="1 2">
    <name type="scientific">Caerostris extrusa</name>
    <name type="common">Bark spider</name>
    <name type="synonym">Caerostris bankana</name>
    <dbReference type="NCBI Taxonomy" id="172846"/>
    <lineage>
        <taxon>Eukaryota</taxon>
        <taxon>Metazoa</taxon>
        <taxon>Ecdysozoa</taxon>
        <taxon>Arthropoda</taxon>
        <taxon>Chelicerata</taxon>
        <taxon>Arachnida</taxon>
        <taxon>Araneae</taxon>
        <taxon>Araneomorphae</taxon>
        <taxon>Entelegynae</taxon>
        <taxon>Araneoidea</taxon>
        <taxon>Araneidae</taxon>
        <taxon>Caerostris</taxon>
    </lineage>
</organism>
<accession>A0AAV4NDW8</accession>
<proteinExistence type="predicted"/>
<keyword evidence="2" id="KW-1185">Reference proteome</keyword>
<protein>
    <submittedName>
        <fullName evidence="1">Uncharacterized protein</fullName>
    </submittedName>
</protein>
<dbReference type="Proteomes" id="UP001054945">
    <property type="component" value="Unassembled WGS sequence"/>
</dbReference>
<dbReference type="AlphaFoldDB" id="A0AAV4NDW8"/>
<evidence type="ECO:0000313" key="1">
    <source>
        <dbReference type="EMBL" id="GIX82673.1"/>
    </source>
</evidence>
<dbReference type="EMBL" id="BPLR01020799">
    <property type="protein sequence ID" value="GIX82673.1"/>
    <property type="molecule type" value="Genomic_DNA"/>
</dbReference>
<reference evidence="1 2" key="1">
    <citation type="submission" date="2021-06" db="EMBL/GenBank/DDBJ databases">
        <title>Caerostris extrusa draft genome.</title>
        <authorList>
            <person name="Kono N."/>
            <person name="Arakawa K."/>
        </authorList>
    </citation>
    <scope>NUCLEOTIDE SEQUENCE [LARGE SCALE GENOMIC DNA]</scope>
</reference>